<dbReference type="PANTHER" id="PTHR42923">
    <property type="entry name" value="PROTOPORPHYRINOGEN OXIDASE"/>
    <property type="match status" value="1"/>
</dbReference>
<evidence type="ECO:0000313" key="13">
    <source>
        <dbReference type="EMBL" id="OQE08080.1"/>
    </source>
</evidence>
<comment type="subcellular location">
    <subcellularLocation>
        <location evidence="11">Mitochondrion inner membrane</location>
    </subcellularLocation>
</comment>
<keyword evidence="14" id="KW-1185">Reference proteome</keyword>
<evidence type="ECO:0000256" key="4">
    <source>
        <dbReference type="ARBA" id="ARBA00012867"/>
    </source>
</evidence>
<evidence type="ECO:0000313" key="14">
    <source>
        <dbReference type="Proteomes" id="UP000191518"/>
    </source>
</evidence>
<dbReference type="GO" id="GO:0006782">
    <property type="term" value="P:protoporphyrinogen IX biosynthetic process"/>
    <property type="evidence" value="ECO:0007669"/>
    <property type="project" value="UniProtKB-UniRule"/>
</dbReference>
<evidence type="ECO:0000256" key="2">
    <source>
        <dbReference type="ARBA" id="ARBA00005073"/>
    </source>
</evidence>
<dbReference type="Gene3D" id="3.50.50.60">
    <property type="entry name" value="FAD/NAD(P)-binding domain"/>
    <property type="match status" value="1"/>
</dbReference>
<proteinExistence type="inferred from homology"/>
<keyword evidence="8 11" id="KW-0350">Heme biosynthesis</keyword>
<gene>
    <name evidence="13" type="ORF">PENVUL_c011G05883</name>
</gene>
<evidence type="ECO:0000256" key="5">
    <source>
        <dbReference type="ARBA" id="ARBA00022630"/>
    </source>
</evidence>
<protein>
    <recommendedName>
        <fullName evidence="4 11">Protoporphyrinogen oxidase</fullName>
        <ecNumber evidence="4 11">1.3.3.4</ecNumber>
    </recommendedName>
</protein>
<organism evidence="13 14">
    <name type="scientific">Penicillium vulpinum</name>
    <dbReference type="NCBI Taxonomy" id="29845"/>
    <lineage>
        <taxon>Eukaryota</taxon>
        <taxon>Fungi</taxon>
        <taxon>Dikarya</taxon>
        <taxon>Ascomycota</taxon>
        <taxon>Pezizomycotina</taxon>
        <taxon>Eurotiomycetes</taxon>
        <taxon>Eurotiomycetidae</taxon>
        <taxon>Eurotiales</taxon>
        <taxon>Aspergillaceae</taxon>
        <taxon>Penicillium</taxon>
    </lineage>
</organism>
<dbReference type="Proteomes" id="UP000191518">
    <property type="component" value="Unassembled WGS sequence"/>
</dbReference>
<keyword evidence="6 11" id="KW-0274">FAD</keyword>
<dbReference type="Pfam" id="PF01593">
    <property type="entry name" value="Amino_oxidase"/>
    <property type="match status" value="1"/>
</dbReference>
<keyword evidence="9 11" id="KW-0627">Porphyrin biosynthesis</keyword>
<comment type="cofactor">
    <cofactor evidence="11">
        <name>FAD</name>
        <dbReference type="ChEBI" id="CHEBI:57692"/>
    </cofactor>
    <text evidence="11">Binds 1 FAD per subunit.</text>
</comment>
<dbReference type="UniPathway" id="UPA00251">
    <property type="reaction ID" value="UER00324"/>
</dbReference>
<dbReference type="NCBIfam" id="TIGR00562">
    <property type="entry name" value="proto_IX_ox"/>
    <property type="match status" value="1"/>
</dbReference>
<comment type="catalytic activity">
    <reaction evidence="10 11">
        <text>protoporphyrinogen IX + 3 O2 = protoporphyrin IX + 3 H2O2</text>
        <dbReference type="Rhea" id="RHEA:25576"/>
        <dbReference type="ChEBI" id="CHEBI:15379"/>
        <dbReference type="ChEBI" id="CHEBI:16240"/>
        <dbReference type="ChEBI" id="CHEBI:57306"/>
        <dbReference type="ChEBI" id="CHEBI:57307"/>
        <dbReference type="EC" id="1.3.3.4"/>
    </reaction>
</comment>
<evidence type="ECO:0000256" key="11">
    <source>
        <dbReference type="RuleBase" id="RU367069"/>
    </source>
</evidence>
<dbReference type="InterPro" id="IPR002937">
    <property type="entry name" value="Amino_oxidase"/>
</dbReference>
<dbReference type="EMBL" id="MDYP01000011">
    <property type="protein sequence ID" value="OQE08080.1"/>
    <property type="molecule type" value="Genomic_DNA"/>
</dbReference>
<evidence type="ECO:0000259" key="12">
    <source>
        <dbReference type="Pfam" id="PF01593"/>
    </source>
</evidence>
<accession>A0A1V6S2W5</accession>
<comment type="function">
    <text evidence="1 11">Catalyzes the 6-electron oxidation of protoporphyrinogen-IX to form protoporphyrin-IX.</text>
</comment>
<keyword evidence="5 11" id="KW-0285">Flavoprotein</keyword>
<evidence type="ECO:0000256" key="1">
    <source>
        <dbReference type="ARBA" id="ARBA00002600"/>
    </source>
</evidence>
<comment type="pathway">
    <text evidence="2 11">Porphyrin-containing compound metabolism; protoporphyrin-IX biosynthesis; protoporphyrin-IX from protoporphyrinogen-IX: step 1/1.</text>
</comment>
<dbReference type="InterPro" id="IPR036188">
    <property type="entry name" value="FAD/NAD-bd_sf"/>
</dbReference>
<name>A0A1V6S2W5_9EURO</name>
<dbReference type="GO" id="GO:0005743">
    <property type="term" value="C:mitochondrial inner membrane"/>
    <property type="evidence" value="ECO:0007669"/>
    <property type="project" value="UniProtKB-SubCell"/>
</dbReference>
<dbReference type="GO" id="GO:0004729">
    <property type="term" value="F:oxygen-dependent protoporphyrinogen oxidase activity"/>
    <property type="evidence" value="ECO:0007669"/>
    <property type="project" value="UniProtKB-UniRule"/>
</dbReference>
<evidence type="ECO:0000256" key="8">
    <source>
        <dbReference type="ARBA" id="ARBA00023133"/>
    </source>
</evidence>
<comment type="caution">
    <text evidence="13">The sequence shown here is derived from an EMBL/GenBank/DDBJ whole genome shotgun (WGS) entry which is preliminary data.</text>
</comment>
<dbReference type="PANTHER" id="PTHR42923:SF3">
    <property type="entry name" value="PROTOPORPHYRINOGEN OXIDASE"/>
    <property type="match status" value="1"/>
</dbReference>
<evidence type="ECO:0000256" key="6">
    <source>
        <dbReference type="ARBA" id="ARBA00022827"/>
    </source>
</evidence>
<sequence>MRLPYASRTLRLGQRQLNSLLNGQNRTYHAAVLGGGITGLTAAWQLAQDPTCESINLFEKTDRLGGWIGSETIPVDGGNIVFEYGPRTLRSSLPGSLPLLYLATNLGLYKDLIITPNTSPAAQNRYIYYPDHLVRMPAPKPELSFAENFDSFVNTLKEPLFSKFPSGIVKDIFAPPRHPTEWAKDESVADFIGRRFGPNVADNLVSAVYHGIYAGDINRLSAQTLLGAVRNLEGGVGGVGGVVSGGVTASLISRSFSKTKTRNMDDFMAIDVMPAGPELVRRQHDLEVLAAGASTFTFKRGVGQLIGALIASLEASGKVRFQINTEITDLGLWNKQSIIAMAHRSPTSGEIKGLRYEYVISTIPPVALAKALPKTEGALAKSLLHKQNYAVTVMVVNLYYPNPNLLPVEDGFGYLIPRSIPYEQNPECGLGVIFASSSSVGNGPDPSSTEVSQDSAPGTKLTVMLGGHYWDGFEEYPDHDTAVKMARDMLKRHMNITDTPTVARSRLQKDAIPQYTVGHLDRMYKLSNTVRSEYKGRLILAGNWYNGVSVGDCVKQGILSATYGIGRNLLNSEPSPWRPWTSFEHKRWNLKGGIVMPPVRLFDSKI</sequence>
<evidence type="ECO:0000256" key="9">
    <source>
        <dbReference type="ARBA" id="ARBA00023244"/>
    </source>
</evidence>
<dbReference type="EC" id="1.3.3.4" evidence="4 11"/>
<dbReference type="InterPro" id="IPR004572">
    <property type="entry name" value="Protoporphyrinogen_oxidase"/>
</dbReference>
<evidence type="ECO:0000256" key="7">
    <source>
        <dbReference type="ARBA" id="ARBA00023002"/>
    </source>
</evidence>
<dbReference type="InterPro" id="IPR050464">
    <property type="entry name" value="Zeta_carotene_desat/Oxidored"/>
</dbReference>
<keyword evidence="7 11" id="KW-0560">Oxidoreductase</keyword>
<dbReference type="OrthoDB" id="438553at2759"/>
<feature type="domain" description="Amine oxidase" evidence="12">
    <location>
        <begin position="37"/>
        <end position="562"/>
    </location>
</feature>
<reference evidence="14" key="1">
    <citation type="journal article" date="2017" name="Nat. Microbiol.">
        <title>Global analysis of biosynthetic gene clusters reveals vast potential of secondary metabolite production in Penicillium species.</title>
        <authorList>
            <person name="Nielsen J.C."/>
            <person name="Grijseels S."/>
            <person name="Prigent S."/>
            <person name="Ji B."/>
            <person name="Dainat J."/>
            <person name="Nielsen K.F."/>
            <person name="Frisvad J.C."/>
            <person name="Workman M."/>
            <person name="Nielsen J."/>
        </authorList>
    </citation>
    <scope>NUCLEOTIDE SEQUENCE [LARGE SCALE GENOMIC DNA]</scope>
    <source>
        <strain evidence="14">IBT 29486</strain>
    </source>
</reference>
<evidence type="ECO:0000256" key="10">
    <source>
        <dbReference type="ARBA" id="ARBA00047554"/>
    </source>
</evidence>
<dbReference type="SUPFAM" id="SSF51905">
    <property type="entry name" value="FAD/NAD(P)-binding domain"/>
    <property type="match status" value="1"/>
</dbReference>
<dbReference type="STRING" id="29845.A0A1V6S2W5"/>
<dbReference type="SUPFAM" id="SSF54373">
    <property type="entry name" value="FAD-linked reductases, C-terminal domain"/>
    <property type="match status" value="1"/>
</dbReference>
<comment type="similarity">
    <text evidence="3 11">Belongs to the protoporphyrinogen/coproporphyrinogen oxidase family. Protoporphyrinogen oxidase subfamily.</text>
</comment>
<evidence type="ECO:0000256" key="3">
    <source>
        <dbReference type="ARBA" id="ARBA00010551"/>
    </source>
</evidence>
<dbReference type="AlphaFoldDB" id="A0A1V6S2W5"/>